<dbReference type="Gene3D" id="2.40.30.70">
    <property type="entry name" value="YaeB-like"/>
    <property type="match status" value="1"/>
</dbReference>
<accession>X0SJ99</accession>
<evidence type="ECO:0000313" key="4">
    <source>
        <dbReference type="EMBL" id="GAF81163.1"/>
    </source>
</evidence>
<gene>
    <name evidence="4" type="ORF">S01H1_11667</name>
</gene>
<comment type="similarity">
    <text evidence="2">Belongs to the tRNA methyltransferase O family.</text>
</comment>
<organism evidence="4">
    <name type="scientific">marine sediment metagenome</name>
    <dbReference type="NCBI Taxonomy" id="412755"/>
    <lineage>
        <taxon>unclassified sequences</taxon>
        <taxon>metagenomes</taxon>
        <taxon>ecological metagenomes</taxon>
    </lineage>
</organism>
<feature type="domain" description="TsaA-like" evidence="3">
    <location>
        <begin position="38"/>
        <end position="160"/>
    </location>
</feature>
<dbReference type="InterPro" id="IPR023368">
    <property type="entry name" value="UPF0066_cons_site"/>
</dbReference>
<dbReference type="InterPro" id="IPR036414">
    <property type="entry name" value="YaeB_N_sf"/>
</dbReference>
<protein>
    <recommendedName>
        <fullName evidence="3">TsaA-like domain-containing protein</fullName>
    </recommendedName>
</protein>
<evidence type="ECO:0000259" key="3">
    <source>
        <dbReference type="PROSITE" id="PS51668"/>
    </source>
</evidence>
<dbReference type="NCBIfam" id="TIGR00104">
    <property type="entry name" value="tRNA_TsaA"/>
    <property type="match status" value="1"/>
</dbReference>
<dbReference type="Pfam" id="PF01980">
    <property type="entry name" value="TrmO_N"/>
    <property type="match status" value="1"/>
</dbReference>
<dbReference type="SUPFAM" id="SSF118196">
    <property type="entry name" value="YaeB-like"/>
    <property type="match status" value="1"/>
</dbReference>
<keyword evidence="1" id="KW-0949">S-adenosyl-L-methionine</keyword>
<dbReference type="AlphaFoldDB" id="X0SJ99"/>
<evidence type="ECO:0000256" key="2">
    <source>
        <dbReference type="ARBA" id="ARBA00033753"/>
    </source>
</evidence>
<dbReference type="InterPro" id="IPR040372">
    <property type="entry name" value="YaeB-like"/>
</dbReference>
<dbReference type="PROSITE" id="PS51668">
    <property type="entry name" value="TSAA_2"/>
    <property type="match status" value="1"/>
</dbReference>
<dbReference type="PANTHER" id="PTHR12818:SF0">
    <property type="entry name" value="TRNA (ADENINE(37)-N6)-METHYLTRANSFERASE"/>
    <property type="match status" value="1"/>
</dbReference>
<sequence>MKSVTIVVAMCVVIGGGILLYSADAQEPKKMAEKEFILKPIGSVHKENGRTTLLLNEDVEPALLGLDGHSHVWVLWWFDRNDTKEQRSILQVHPRGNENNPLTGVFACRAPVRPNLIALTLCRVLTIKDNAVEVDEIDAFANTPILDLKPYIPSCDSAKASIPDWLKNREKIY</sequence>
<evidence type="ECO:0000256" key="1">
    <source>
        <dbReference type="ARBA" id="ARBA00022691"/>
    </source>
</evidence>
<reference evidence="4" key="1">
    <citation type="journal article" date="2014" name="Front. Microbiol.">
        <title>High frequency of phylogenetically diverse reductive dehalogenase-homologous genes in deep subseafloor sedimentary metagenomes.</title>
        <authorList>
            <person name="Kawai M."/>
            <person name="Futagami T."/>
            <person name="Toyoda A."/>
            <person name="Takaki Y."/>
            <person name="Nishi S."/>
            <person name="Hori S."/>
            <person name="Arai W."/>
            <person name="Tsubouchi T."/>
            <person name="Morono Y."/>
            <person name="Uchiyama I."/>
            <person name="Ito T."/>
            <person name="Fujiyama A."/>
            <person name="Inagaki F."/>
            <person name="Takami H."/>
        </authorList>
    </citation>
    <scope>NUCLEOTIDE SEQUENCE</scope>
    <source>
        <strain evidence="4">Expedition CK06-06</strain>
    </source>
</reference>
<dbReference type="PANTHER" id="PTHR12818">
    <property type="entry name" value="TRNA (ADENINE(37)-N6)-METHYLTRANSFERASE"/>
    <property type="match status" value="1"/>
</dbReference>
<proteinExistence type="inferred from homology"/>
<dbReference type="InterPro" id="IPR036413">
    <property type="entry name" value="YaeB-like_sf"/>
</dbReference>
<dbReference type="PROSITE" id="PS01318">
    <property type="entry name" value="TSAA_1"/>
    <property type="match status" value="1"/>
</dbReference>
<dbReference type="CDD" id="cd09281">
    <property type="entry name" value="UPF0066"/>
    <property type="match status" value="1"/>
</dbReference>
<name>X0SJ99_9ZZZZ</name>
<comment type="caution">
    <text evidence="4">The sequence shown here is derived from an EMBL/GenBank/DDBJ whole genome shotgun (WGS) entry which is preliminary data.</text>
</comment>
<dbReference type="EMBL" id="BARS01005952">
    <property type="protein sequence ID" value="GAF81163.1"/>
    <property type="molecule type" value="Genomic_DNA"/>
</dbReference>
<dbReference type="InterPro" id="IPR023370">
    <property type="entry name" value="TrmO-like_N"/>
</dbReference>